<organism evidence="3 4">
    <name type="scientific">Achromobacter pulmonis</name>
    <dbReference type="NCBI Taxonomy" id="1389932"/>
    <lineage>
        <taxon>Bacteria</taxon>
        <taxon>Pseudomonadati</taxon>
        <taxon>Pseudomonadota</taxon>
        <taxon>Betaproteobacteria</taxon>
        <taxon>Burkholderiales</taxon>
        <taxon>Alcaligenaceae</taxon>
        <taxon>Achromobacter</taxon>
    </lineage>
</organism>
<evidence type="ECO:0000259" key="2">
    <source>
        <dbReference type="Pfam" id="PF07885"/>
    </source>
</evidence>
<feature type="transmembrane region" description="Helical" evidence="1">
    <location>
        <begin position="12"/>
        <end position="34"/>
    </location>
</feature>
<comment type="caution">
    <text evidence="3">The sequence shown here is derived from an EMBL/GenBank/DDBJ whole genome shotgun (WGS) entry which is preliminary data.</text>
</comment>
<reference evidence="3 4" key="1">
    <citation type="submission" date="2018-01" db="EMBL/GenBank/DDBJ databases">
        <title>The draft genome of an aniline degradation strain ANB-1.</title>
        <authorList>
            <person name="Zhang L."/>
            <person name="Jiang J."/>
        </authorList>
    </citation>
    <scope>NUCLEOTIDE SEQUENCE [LARGE SCALE GENOMIC DNA]</scope>
    <source>
        <strain evidence="3 4">ANB-1</strain>
    </source>
</reference>
<accession>A0A2N8K9P0</accession>
<dbReference type="InterPro" id="IPR013099">
    <property type="entry name" value="K_chnl_dom"/>
</dbReference>
<keyword evidence="4" id="KW-1185">Reference proteome</keyword>
<proteinExistence type="predicted"/>
<dbReference type="SUPFAM" id="SSF81324">
    <property type="entry name" value="Voltage-gated potassium channels"/>
    <property type="match status" value="1"/>
</dbReference>
<feature type="domain" description="Potassium channel" evidence="2">
    <location>
        <begin position="23"/>
        <end position="100"/>
    </location>
</feature>
<dbReference type="AlphaFoldDB" id="A0A2N8K9P0"/>
<keyword evidence="1" id="KW-1133">Transmembrane helix</keyword>
<keyword evidence="1" id="KW-0812">Transmembrane</keyword>
<gene>
    <name evidence="3" type="ORF">C1I89_31145</name>
</gene>
<dbReference type="Proteomes" id="UP000235994">
    <property type="component" value="Unassembled WGS sequence"/>
</dbReference>
<evidence type="ECO:0000256" key="1">
    <source>
        <dbReference type="SAM" id="Phobius"/>
    </source>
</evidence>
<dbReference type="Gene3D" id="1.10.287.70">
    <property type="match status" value="1"/>
</dbReference>
<sequence>MHPSAADLRRLAFRLLFLFSAVVLLYALLYGLLTKFAPGNGVEFKDQIPHWTDFIYFSIVTVSTLGYGDLAPVGWSRALAASEALFGLLFVGYSISQVVSAKQGALIDYLAKDRIVQTYDECLRYVTDAKELIGDRRRSIQSQIPVQPIDFIYNRSNPFYPALRAMEILNGYTAHVEDIGRAAALSVQVERAAHHVEEMASFVRKYINLLISTKANWKVRRTQQILTQLCEEIDAFSTSYIVHTRYSQQEYKGGGFYADIVKNLTGDIRRKL</sequence>
<evidence type="ECO:0000313" key="3">
    <source>
        <dbReference type="EMBL" id="PND30170.1"/>
    </source>
</evidence>
<dbReference type="RefSeq" id="WP_102776118.1">
    <property type="nucleotide sequence ID" value="NZ_POQS01000011.1"/>
</dbReference>
<evidence type="ECO:0000313" key="4">
    <source>
        <dbReference type="Proteomes" id="UP000235994"/>
    </source>
</evidence>
<protein>
    <recommendedName>
        <fullName evidence="2">Potassium channel domain-containing protein</fullName>
    </recommendedName>
</protein>
<feature type="transmembrane region" description="Helical" evidence="1">
    <location>
        <begin position="54"/>
        <end position="71"/>
    </location>
</feature>
<dbReference type="EMBL" id="POQS01000011">
    <property type="protein sequence ID" value="PND30170.1"/>
    <property type="molecule type" value="Genomic_DNA"/>
</dbReference>
<keyword evidence="1" id="KW-0472">Membrane</keyword>
<dbReference type="Pfam" id="PF07885">
    <property type="entry name" value="Ion_trans_2"/>
    <property type="match status" value="1"/>
</dbReference>
<name>A0A2N8K9P0_9BURK</name>